<evidence type="ECO:0000256" key="4">
    <source>
        <dbReference type="ARBA" id="ARBA00022777"/>
    </source>
</evidence>
<dbReference type="PANTHER" id="PTHR43085:SF1">
    <property type="entry name" value="PSEUDOURIDINE KINASE-RELATED"/>
    <property type="match status" value="1"/>
</dbReference>
<accession>A0ABP9RUG8</accession>
<organism evidence="7 8">
    <name type="scientific">Rugosimonospora acidiphila</name>
    <dbReference type="NCBI Taxonomy" id="556531"/>
    <lineage>
        <taxon>Bacteria</taxon>
        <taxon>Bacillati</taxon>
        <taxon>Actinomycetota</taxon>
        <taxon>Actinomycetes</taxon>
        <taxon>Micromonosporales</taxon>
        <taxon>Micromonosporaceae</taxon>
        <taxon>Rugosimonospora</taxon>
    </lineage>
</organism>
<dbReference type="Proteomes" id="UP001501570">
    <property type="component" value="Unassembled WGS sequence"/>
</dbReference>
<name>A0ABP9RUG8_9ACTN</name>
<reference evidence="8" key="1">
    <citation type="journal article" date="2019" name="Int. J. Syst. Evol. Microbiol.">
        <title>The Global Catalogue of Microorganisms (GCM) 10K type strain sequencing project: providing services to taxonomists for standard genome sequencing and annotation.</title>
        <authorList>
            <consortium name="The Broad Institute Genomics Platform"/>
            <consortium name="The Broad Institute Genome Sequencing Center for Infectious Disease"/>
            <person name="Wu L."/>
            <person name="Ma J."/>
        </authorList>
    </citation>
    <scope>NUCLEOTIDE SEQUENCE [LARGE SCALE GENOMIC DNA]</scope>
    <source>
        <strain evidence="8">JCM 18304</strain>
    </source>
</reference>
<comment type="caution">
    <text evidence="7">The sequence shown here is derived from an EMBL/GenBank/DDBJ whole genome shotgun (WGS) entry which is preliminary data.</text>
</comment>
<keyword evidence="2" id="KW-0808">Transferase</keyword>
<keyword evidence="8" id="KW-1185">Reference proteome</keyword>
<evidence type="ECO:0000313" key="8">
    <source>
        <dbReference type="Proteomes" id="UP001501570"/>
    </source>
</evidence>
<dbReference type="InterPro" id="IPR002173">
    <property type="entry name" value="Carboh/pur_kinase_PfkB_CS"/>
</dbReference>
<protein>
    <submittedName>
        <fullName evidence="7">Carbohydrate kinase</fullName>
    </submittedName>
</protein>
<keyword evidence="5" id="KW-0067">ATP-binding</keyword>
<dbReference type="InterPro" id="IPR029056">
    <property type="entry name" value="Ribokinase-like"/>
</dbReference>
<dbReference type="GO" id="GO:0016301">
    <property type="term" value="F:kinase activity"/>
    <property type="evidence" value="ECO:0007669"/>
    <property type="project" value="UniProtKB-KW"/>
</dbReference>
<dbReference type="Gene3D" id="3.40.1190.20">
    <property type="match status" value="1"/>
</dbReference>
<sequence length="323" mass="33363">MVSHELRPEVVVLGEALIDLVDGGDSPYQAHAGGGPYNVAIGLARLGVRTGLLARLSTDPFGMLLREHAERSHVDLSAAVVTDQPTTVALVRLRDGAATYHFQVDGTANFGWTDAELDAVAVGHSIVHFGSLVSWTPPGSGPVHRFVARLRDRGDVLVSYDPNVRPLLQSDPDRARADVESAVGVAHLVKASADDLAWLYPGAAAADVAARWLAAGPALVVITLADRGSVAFRPTGAPVARPIRPGPAVVDTIGAGDAFISGLLRGLCRRGVAGPADLPGIAGSADTIGALLDEASTVAAVACSRPGANPPWRDEVGFDRTGG</sequence>
<dbReference type="Pfam" id="PF00294">
    <property type="entry name" value="PfkB"/>
    <property type="match status" value="1"/>
</dbReference>
<proteinExistence type="inferred from homology"/>
<dbReference type="InterPro" id="IPR050306">
    <property type="entry name" value="PfkB_Carbo_kinase"/>
</dbReference>
<keyword evidence="3" id="KW-0547">Nucleotide-binding</keyword>
<comment type="similarity">
    <text evidence="1">Belongs to the carbohydrate kinase PfkB family.</text>
</comment>
<feature type="domain" description="Carbohydrate kinase PfkB" evidence="6">
    <location>
        <begin position="9"/>
        <end position="312"/>
    </location>
</feature>
<evidence type="ECO:0000259" key="6">
    <source>
        <dbReference type="Pfam" id="PF00294"/>
    </source>
</evidence>
<dbReference type="PANTHER" id="PTHR43085">
    <property type="entry name" value="HEXOKINASE FAMILY MEMBER"/>
    <property type="match status" value="1"/>
</dbReference>
<dbReference type="PROSITE" id="PS00584">
    <property type="entry name" value="PFKB_KINASES_2"/>
    <property type="match status" value="1"/>
</dbReference>
<gene>
    <name evidence="7" type="ORF">GCM10023322_34590</name>
</gene>
<evidence type="ECO:0000313" key="7">
    <source>
        <dbReference type="EMBL" id="GAA5187073.1"/>
    </source>
</evidence>
<evidence type="ECO:0000256" key="1">
    <source>
        <dbReference type="ARBA" id="ARBA00010688"/>
    </source>
</evidence>
<dbReference type="CDD" id="cd01167">
    <property type="entry name" value="bac_FRK"/>
    <property type="match status" value="1"/>
</dbReference>
<dbReference type="SUPFAM" id="SSF53613">
    <property type="entry name" value="Ribokinase-like"/>
    <property type="match status" value="1"/>
</dbReference>
<evidence type="ECO:0000256" key="5">
    <source>
        <dbReference type="ARBA" id="ARBA00022840"/>
    </source>
</evidence>
<evidence type="ECO:0000256" key="2">
    <source>
        <dbReference type="ARBA" id="ARBA00022679"/>
    </source>
</evidence>
<dbReference type="EMBL" id="BAABJQ010000009">
    <property type="protein sequence ID" value="GAA5187073.1"/>
    <property type="molecule type" value="Genomic_DNA"/>
</dbReference>
<dbReference type="InterPro" id="IPR011611">
    <property type="entry name" value="PfkB_dom"/>
</dbReference>
<evidence type="ECO:0000256" key="3">
    <source>
        <dbReference type="ARBA" id="ARBA00022741"/>
    </source>
</evidence>
<keyword evidence="4 7" id="KW-0418">Kinase</keyword>